<proteinExistence type="predicted"/>
<evidence type="ECO:0000313" key="2">
    <source>
        <dbReference type="EMBL" id="AWL70360.1"/>
    </source>
</evidence>
<keyword evidence="1" id="KW-0472">Membrane</keyword>
<dbReference type="EMBL" id="CP029449">
    <property type="protein sequence ID" value="AWL70360.1"/>
    <property type="molecule type" value="Genomic_DNA"/>
</dbReference>
<dbReference type="RefSeq" id="WP_071845378.1">
    <property type="nucleotide sequence ID" value="NZ_CP011642.1"/>
</dbReference>
<reference evidence="2 3" key="1">
    <citation type="submission" date="2018-05" db="EMBL/GenBank/DDBJ databases">
        <title>Klebsiella quasipneumonaiae provides a window into carbapenemase gene transfer, plasmid rearrangements and nosocomial acquisition from the hospital environment.</title>
        <authorList>
            <person name="Mathers A.J."/>
            <person name="Vegesana K."/>
            <person name="Stoesser N."/>
            <person name="Crook D."/>
            <person name="Vaughan A."/>
            <person name="Barry K."/>
            <person name="Parikh H."/>
            <person name="Sebra R."/>
            <person name="Kotay S."/>
            <person name="Walker A.S."/>
            <person name="Sheppard A.E."/>
        </authorList>
    </citation>
    <scope>NUCLEOTIDE SEQUENCE [LARGE SCALE GENOMIC DNA]</scope>
    <source>
        <strain evidence="2 3">CAV1761</strain>
    </source>
</reference>
<evidence type="ECO:0000256" key="1">
    <source>
        <dbReference type="SAM" id="Phobius"/>
    </source>
</evidence>
<name>A0AB33FYP0_SERMA</name>
<organism evidence="2 3">
    <name type="scientific">Serratia marcescens</name>
    <dbReference type="NCBI Taxonomy" id="615"/>
    <lineage>
        <taxon>Bacteria</taxon>
        <taxon>Pseudomonadati</taxon>
        <taxon>Pseudomonadota</taxon>
        <taxon>Gammaproteobacteria</taxon>
        <taxon>Enterobacterales</taxon>
        <taxon>Yersiniaceae</taxon>
        <taxon>Serratia</taxon>
    </lineage>
</organism>
<dbReference type="Pfam" id="PF15956">
    <property type="entry name" value="DUF4760"/>
    <property type="match status" value="1"/>
</dbReference>
<feature type="transmembrane region" description="Helical" evidence="1">
    <location>
        <begin position="73"/>
        <end position="91"/>
    </location>
</feature>
<dbReference type="GeneID" id="97394352"/>
<feature type="transmembrane region" description="Helical" evidence="1">
    <location>
        <begin position="103"/>
        <end position="119"/>
    </location>
</feature>
<dbReference type="InterPro" id="IPR031876">
    <property type="entry name" value="DUF4760"/>
</dbReference>
<dbReference type="AlphaFoldDB" id="A0AB33FYP0"/>
<sequence length="302" mass="35475">MKNDNKFSLQNVIYILVIFSIIFLIGVLFFCQTKPFNIRSLNRRDWLYISLILLFSFSFYLVLSIKYEEIKKSLVVISTAMFLTLSIYYYLMSKISMEYQTTLSLLVSSLFICAGWWTQSTINRSSQRKSHTLNLIMNQRFSDLYMRKNDDLVKAFGMNITVHPDWSDRVFKIKDQPKPSFQNPLYASEYFSYVEGIKGLSYLLNFYEFAAVGILKGDLDDKMMKECFSGAVCRIEKRAFFLIRYSIARDPNAYENFIKLMTKWGNESLVIKYKDKTDDTICNDSSFIDIFTISKKPTEFLK</sequence>
<accession>A0AB33FYP0</accession>
<feature type="transmembrane region" description="Helical" evidence="1">
    <location>
        <begin position="12"/>
        <end position="31"/>
    </location>
</feature>
<gene>
    <name evidence="2" type="ORF">DKC05_23265</name>
</gene>
<evidence type="ECO:0000313" key="3">
    <source>
        <dbReference type="Proteomes" id="UP000245399"/>
    </source>
</evidence>
<protein>
    <submittedName>
        <fullName evidence="2">DUF4760 domain-containing protein</fullName>
    </submittedName>
</protein>
<keyword evidence="1" id="KW-0812">Transmembrane</keyword>
<keyword evidence="1" id="KW-1133">Transmembrane helix</keyword>
<dbReference type="Proteomes" id="UP000245399">
    <property type="component" value="Chromosome"/>
</dbReference>
<feature type="transmembrane region" description="Helical" evidence="1">
    <location>
        <begin position="46"/>
        <end position="67"/>
    </location>
</feature>